<dbReference type="STRING" id="354355.SAMN05660816_01522"/>
<protein>
    <submittedName>
        <fullName evidence="3">Alpha/beta hydrolase</fullName>
    </submittedName>
</protein>
<dbReference type="AlphaFoldDB" id="A0A1V9EMG2"/>
<reference evidence="4" key="1">
    <citation type="submission" date="2016-04" db="EMBL/GenBank/DDBJ databases">
        <authorList>
            <person name="Chen L."/>
            <person name="Zhuang W."/>
            <person name="Wang G."/>
        </authorList>
    </citation>
    <scope>NUCLEOTIDE SEQUENCE [LARGE SCALE GENOMIC DNA]</scope>
    <source>
        <strain evidence="4">17621</strain>
    </source>
</reference>
<feature type="chain" id="PRO_5010718861" evidence="1">
    <location>
        <begin position="21"/>
        <end position="319"/>
    </location>
</feature>
<dbReference type="OrthoDB" id="9809549at2"/>
<gene>
    <name evidence="3" type="ORF">A4H97_07490</name>
</gene>
<evidence type="ECO:0000259" key="2">
    <source>
        <dbReference type="Pfam" id="PF12146"/>
    </source>
</evidence>
<dbReference type="PANTHER" id="PTHR43265">
    <property type="entry name" value="ESTERASE ESTD"/>
    <property type="match status" value="1"/>
</dbReference>
<comment type="caution">
    <text evidence="3">The sequence shown here is derived from an EMBL/GenBank/DDBJ whole genome shotgun (WGS) entry which is preliminary data.</text>
</comment>
<dbReference type="SUPFAM" id="SSF53474">
    <property type="entry name" value="alpha/beta-Hydrolases"/>
    <property type="match status" value="1"/>
</dbReference>
<feature type="domain" description="Serine aminopeptidase S33" evidence="2">
    <location>
        <begin position="82"/>
        <end position="178"/>
    </location>
</feature>
<feature type="signal peptide" evidence="1">
    <location>
        <begin position="1"/>
        <end position="20"/>
    </location>
</feature>
<keyword evidence="4" id="KW-1185">Reference proteome</keyword>
<proteinExistence type="predicted"/>
<dbReference type="Proteomes" id="UP000192610">
    <property type="component" value="Unassembled WGS sequence"/>
</dbReference>
<name>A0A1V9EMG2_9BACT</name>
<dbReference type="EMBL" id="LVXG01000023">
    <property type="protein sequence ID" value="OQP47338.1"/>
    <property type="molecule type" value="Genomic_DNA"/>
</dbReference>
<dbReference type="InterPro" id="IPR029058">
    <property type="entry name" value="AB_hydrolase_fold"/>
</dbReference>
<keyword evidence="3" id="KW-0378">Hydrolase</keyword>
<dbReference type="InterPro" id="IPR053145">
    <property type="entry name" value="AB_hydrolase_Est10"/>
</dbReference>
<dbReference type="PANTHER" id="PTHR43265:SF1">
    <property type="entry name" value="ESTERASE ESTD"/>
    <property type="match status" value="1"/>
</dbReference>
<dbReference type="RefSeq" id="WP_081201433.1">
    <property type="nucleotide sequence ID" value="NZ_FOCZ01000002.1"/>
</dbReference>
<evidence type="ECO:0000313" key="4">
    <source>
        <dbReference type="Proteomes" id="UP000192610"/>
    </source>
</evidence>
<organism evidence="3 4">
    <name type="scientific">Niastella yeongjuensis</name>
    <dbReference type="NCBI Taxonomy" id="354355"/>
    <lineage>
        <taxon>Bacteria</taxon>
        <taxon>Pseudomonadati</taxon>
        <taxon>Bacteroidota</taxon>
        <taxon>Chitinophagia</taxon>
        <taxon>Chitinophagales</taxon>
        <taxon>Chitinophagaceae</taxon>
        <taxon>Niastella</taxon>
    </lineage>
</organism>
<dbReference type="InterPro" id="IPR022742">
    <property type="entry name" value="Hydrolase_4"/>
</dbReference>
<dbReference type="GO" id="GO:0052689">
    <property type="term" value="F:carboxylic ester hydrolase activity"/>
    <property type="evidence" value="ECO:0007669"/>
    <property type="project" value="TreeGrafter"/>
</dbReference>
<evidence type="ECO:0000256" key="1">
    <source>
        <dbReference type="SAM" id="SignalP"/>
    </source>
</evidence>
<sequence length="319" mass="35065">MKNFRLVPFLFLLVTLPFMAAAAIDTTYTETNVVLHTASGDISGTLTIPTGAPAKMPVALIIAGSGPTDRNGDNPMMKNEGLQKLAYGLAFNNIASLRFDKRGIGESKAAGKTEADLRFEDYINDARGWIEWLKKDQRFSKVFVAGHSEGSLIGMIAAHNTAHGYISIAGAGRSADKILKEQLAAQPPVVKDSSYPIIDSLVLGKQVANVPKMLFALFRPSVQPYMISWFHYDPQAEIKKLTIPILILQGTNDLQVKEEDANLLAKSNTKAQILLIKNMNHIFRIVEGDRKANLETYITPTLPISDELVKSISEFVNKH</sequence>
<keyword evidence="1" id="KW-0732">Signal</keyword>
<accession>A0A1V9EMG2</accession>
<dbReference type="Gene3D" id="3.40.50.1820">
    <property type="entry name" value="alpha/beta hydrolase"/>
    <property type="match status" value="1"/>
</dbReference>
<evidence type="ECO:0000313" key="3">
    <source>
        <dbReference type="EMBL" id="OQP47338.1"/>
    </source>
</evidence>
<dbReference type="Pfam" id="PF12146">
    <property type="entry name" value="Hydrolase_4"/>
    <property type="match status" value="1"/>
</dbReference>